<gene>
    <name evidence="3" type="ORF">Srubr_25500</name>
</gene>
<evidence type="ECO:0000256" key="1">
    <source>
        <dbReference type="SAM" id="MobiDB-lite"/>
    </source>
</evidence>
<dbReference type="NCBIfam" id="NF042935">
    <property type="entry name" value="SCO6880_fam"/>
    <property type="match status" value="1"/>
</dbReference>
<proteinExistence type="predicted"/>
<feature type="compositionally biased region" description="Basic and acidic residues" evidence="1">
    <location>
        <begin position="399"/>
        <end position="412"/>
    </location>
</feature>
<dbReference type="InterPro" id="IPR049978">
    <property type="entry name" value="SCO6880-like"/>
</dbReference>
<keyword evidence="3" id="KW-0449">Lipoprotein</keyword>
<feature type="transmembrane region" description="Helical" evidence="2">
    <location>
        <begin position="20"/>
        <end position="43"/>
    </location>
</feature>
<comment type="caution">
    <text evidence="3">The sequence shown here is derived from an EMBL/GenBank/DDBJ whole genome shotgun (WGS) entry which is preliminary data.</text>
</comment>
<feature type="compositionally biased region" description="Basic and acidic residues" evidence="1">
    <location>
        <begin position="419"/>
        <end position="430"/>
    </location>
</feature>
<protein>
    <submittedName>
        <fullName evidence="3">Lipoprotein</fullName>
    </submittedName>
</protein>
<keyword evidence="2" id="KW-0812">Transmembrane</keyword>
<evidence type="ECO:0000313" key="3">
    <source>
        <dbReference type="EMBL" id="GHI52704.1"/>
    </source>
</evidence>
<evidence type="ECO:0000313" key="4">
    <source>
        <dbReference type="Proteomes" id="UP000646738"/>
    </source>
</evidence>
<keyword evidence="2" id="KW-0472">Membrane</keyword>
<dbReference type="EMBL" id="BNEA01000010">
    <property type="protein sequence ID" value="GHI52704.1"/>
    <property type="molecule type" value="Genomic_DNA"/>
</dbReference>
<keyword evidence="4" id="KW-1185">Reference proteome</keyword>
<dbReference type="Proteomes" id="UP000646738">
    <property type="component" value="Unassembled WGS sequence"/>
</dbReference>
<reference evidence="4" key="1">
    <citation type="submission" date="2023-07" db="EMBL/GenBank/DDBJ databases">
        <title>Whole genome shotgun sequence of Streptomyces achromogenes subsp. rubradiris NBRC 14000.</title>
        <authorList>
            <person name="Komaki H."/>
            <person name="Tamura T."/>
        </authorList>
    </citation>
    <scope>NUCLEOTIDE SEQUENCE [LARGE SCALE GENOMIC DNA]</scope>
    <source>
        <strain evidence="4">NBRC 14000</strain>
    </source>
</reference>
<evidence type="ECO:0000256" key="2">
    <source>
        <dbReference type="SAM" id="Phobius"/>
    </source>
</evidence>
<dbReference type="RefSeq" id="WP_189998207.1">
    <property type="nucleotide sequence ID" value="NZ_BNCB01000020.1"/>
</dbReference>
<feature type="transmembrane region" description="Helical" evidence="2">
    <location>
        <begin position="49"/>
        <end position="69"/>
    </location>
</feature>
<name>A0ABQ3RA36_STRRR</name>
<accession>A0ABQ3RA36</accession>
<sequence>MSQTEPALYSGWQSERSGFIGNLSGLGFALVAAAAIIAVSPFYTHSWSSAFIALPVSFLLLALAYGRVLGLSADEWIILAVRHQIAVATQRNLFFSGLFAPRAKDGSQPMDLPGRLARLHLLEAPDGLGGQIGIMHNPAPAENTYTAICRVTFPGLALIDTERQNARVQGWAAFLRSHCKEDGAITRISVHQRSLPDDGAALRSWTERHISPDAPPAAVQALDDLMEGAGPAATKRETYLAITLSAARARLAIKGAGGGQIGAAAVLVREINAMSSSLSSAGLQVVEWLTPRGVAQVIRTAFDPEAQLALSARNTAAEAPNWQGAPKGVDPELAGPAATEAGWGLYRHDGAWTVSYQVRRFPQSEVYATFLQPLLRPRANARRSLTLVYEPIGPAKARQELAREKTKREAQRKLRAKTGRAESEDERREAMTARAQDVARASGHGVVRFTALIAVTVTDLGELETACAELQADASSAGLEIRRAWGAQDDAFAIAALPLGQGLPNRRVGI</sequence>
<keyword evidence="2" id="KW-1133">Transmembrane helix</keyword>
<organism evidence="3 4">
    <name type="scientific">Streptomyces rubradiris</name>
    <name type="common">Streptomyces achromogenes subsp. rubradiris</name>
    <dbReference type="NCBI Taxonomy" id="285531"/>
    <lineage>
        <taxon>Bacteria</taxon>
        <taxon>Bacillati</taxon>
        <taxon>Actinomycetota</taxon>
        <taxon>Actinomycetes</taxon>
        <taxon>Kitasatosporales</taxon>
        <taxon>Streptomycetaceae</taxon>
        <taxon>Streptomyces</taxon>
    </lineage>
</organism>
<feature type="region of interest" description="Disordered" evidence="1">
    <location>
        <begin position="399"/>
        <end position="430"/>
    </location>
</feature>